<organism evidence="1 2">
    <name type="scientific">Microbacterium invictum</name>
    <dbReference type="NCBI Taxonomy" id="515415"/>
    <lineage>
        <taxon>Bacteria</taxon>
        <taxon>Bacillati</taxon>
        <taxon>Actinomycetota</taxon>
        <taxon>Actinomycetes</taxon>
        <taxon>Micrococcales</taxon>
        <taxon>Microbacteriaceae</taxon>
        <taxon>Microbacterium</taxon>
    </lineage>
</organism>
<sequence length="74" mass="7988">MRLSEFERAVEHEFGAGGATLVADLTLSQLAHRTAAECLGAGVPPREIWRALCVEADVPLARRHGVGLQDPPRD</sequence>
<dbReference type="AlphaFoldDB" id="A0AA40SNK9"/>
<dbReference type="Pfam" id="PF11248">
    <property type="entry name" value="DUF3046"/>
    <property type="match status" value="1"/>
</dbReference>
<reference evidence="1 2" key="1">
    <citation type="submission" date="2020-08" db="EMBL/GenBank/DDBJ databases">
        <title>Sequencing the genomes of 1000 actinobacteria strains.</title>
        <authorList>
            <person name="Klenk H.-P."/>
        </authorList>
    </citation>
    <scope>NUCLEOTIDE SEQUENCE [LARGE SCALE GENOMIC DNA]</scope>
    <source>
        <strain evidence="1 2">DSM 19600</strain>
    </source>
</reference>
<dbReference type="Proteomes" id="UP000549113">
    <property type="component" value="Unassembled WGS sequence"/>
</dbReference>
<comment type="caution">
    <text evidence="1">The sequence shown here is derived from an EMBL/GenBank/DDBJ whole genome shotgun (WGS) entry which is preliminary data.</text>
</comment>
<accession>A0AA40SNK9</accession>
<dbReference type="RefSeq" id="WP_183499179.1">
    <property type="nucleotide sequence ID" value="NZ_BAABCO010000001.1"/>
</dbReference>
<dbReference type="InterPro" id="IPR021408">
    <property type="entry name" value="DUF3046"/>
</dbReference>
<protein>
    <recommendedName>
        <fullName evidence="3">Signal transduction histidine kinase</fullName>
    </recommendedName>
</protein>
<evidence type="ECO:0008006" key="3">
    <source>
        <dbReference type="Google" id="ProtNLM"/>
    </source>
</evidence>
<evidence type="ECO:0000313" key="1">
    <source>
        <dbReference type="EMBL" id="MBB4139526.1"/>
    </source>
</evidence>
<keyword evidence="2" id="KW-1185">Reference proteome</keyword>
<gene>
    <name evidence="1" type="ORF">BKA10_001320</name>
</gene>
<name>A0AA40SNK9_9MICO</name>
<proteinExistence type="predicted"/>
<dbReference type="EMBL" id="JACIFH010000001">
    <property type="protein sequence ID" value="MBB4139526.1"/>
    <property type="molecule type" value="Genomic_DNA"/>
</dbReference>
<evidence type="ECO:0000313" key="2">
    <source>
        <dbReference type="Proteomes" id="UP000549113"/>
    </source>
</evidence>